<sequence length="375" mass="44678">MDFVIEEWTLSDLIFKHEHGYINLNPPYQRGDIWTMPAKKKLIESIKLKYPLPAFFLFKNEVSKYEMVDGQQRTRTILGYAKGLFPDINKQEFEDSDKDFFLNHYKISVFVITIATQSEIEDFYYRVNKFGTKLNRPEILKAQYSNSPLQNLIERISDSPQFESIELFTQSTLNRLTDFDFIGELLGILKFGITDKKLSVDRWYQDSTFSEPQAEELERRFFVILDDVIRFNEIYPLKNTRYRQRNDFYTLFCFLINTQELKKSSLDHFYKILVLIGEDISPSQEECFAFQEYATNCVSQSNSKNAREERLRFFNELLLNTIQSPISTESKENLTIVDVLNFYHLPEDSLVMVENYTTIDIWLLQERTQRYYFKQ</sequence>
<dbReference type="PANTHER" id="PTHR39639">
    <property type="entry name" value="CHROMOSOME 16, WHOLE GENOME SHOTGUN SEQUENCE"/>
    <property type="match status" value="1"/>
</dbReference>
<evidence type="ECO:0000313" key="2">
    <source>
        <dbReference type="EMBL" id="MBB5282960.1"/>
    </source>
</evidence>
<dbReference type="PANTHER" id="PTHR39639:SF1">
    <property type="entry name" value="DUF262 DOMAIN-CONTAINING PROTEIN"/>
    <property type="match status" value="1"/>
</dbReference>
<dbReference type="InterPro" id="IPR004919">
    <property type="entry name" value="GmrSD_N"/>
</dbReference>
<protein>
    <recommendedName>
        <fullName evidence="1">GmrSD restriction endonucleases N-terminal domain-containing protein</fullName>
    </recommendedName>
</protein>
<proteinExistence type="predicted"/>
<accession>A0A840TSI1</accession>
<name>A0A840TSI1_9BACT</name>
<dbReference type="RefSeq" id="WP_184171950.1">
    <property type="nucleotide sequence ID" value="NZ_JACHGF010000002.1"/>
</dbReference>
<dbReference type="AlphaFoldDB" id="A0A840TSI1"/>
<comment type="caution">
    <text evidence="2">The sequence shown here is derived from an EMBL/GenBank/DDBJ whole genome shotgun (WGS) entry which is preliminary data.</text>
</comment>
<reference evidence="2 3" key="1">
    <citation type="submission" date="2020-08" db="EMBL/GenBank/DDBJ databases">
        <title>Genomic Encyclopedia of Type Strains, Phase IV (KMG-IV): sequencing the most valuable type-strain genomes for metagenomic binning, comparative biology and taxonomic classification.</title>
        <authorList>
            <person name="Goeker M."/>
        </authorList>
    </citation>
    <scope>NUCLEOTIDE SEQUENCE [LARGE SCALE GENOMIC DNA]</scope>
    <source>
        <strain evidence="2 3">DSM 105074</strain>
    </source>
</reference>
<dbReference type="EMBL" id="JACHGF010000002">
    <property type="protein sequence ID" value="MBB5282960.1"/>
    <property type="molecule type" value="Genomic_DNA"/>
</dbReference>
<gene>
    <name evidence="2" type="ORF">HNQ92_001086</name>
</gene>
<keyword evidence="3" id="KW-1185">Reference proteome</keyword>
<feature type="domain" description="GmrSD restriction endonucleases N-terminal" evidence="1">
    <location>
        <begin position="11"/>
        <end position="144"/>
    </location>
</feature>
<dbReference type="Proteomes" id="UP000557307">
    <property type="component" value="Unassembled WGS sequence"/>
</dbReference>
<evidence type="ECO:0000259" key="1">
    <source>
        <dbReference type="Pfam" id="PF03235"/>
    </source>
</evidence>
<organism evidence="2 3">
    <name type="scientific">Rhabdobacter roseus</name>
    <dbReference type="NCBI Taxonomy" id="1655419"/>
    <lineage>
        <taxon>Bacteria</taxon>
        <taxon>Pseudomonadati</taxon>
        <taxon>Bacteroidota</taxon>
        <taxon>Cytophagia</taxon>
        <taxon>Cytophagales</taxon>
        <taxon>Cytophagaceae</taxon>
        <taxon>Rhabdobacter</taxon>
    </lineage>
</organism>
<dbReference type="Pfam" id="PF03235">
    <property type="entry name" value="GmrSD_N"/>
    <property type="match status" value="1"/>
</dbReference>
<evidence type="ECO:0000313" key="3">
    <source>
        <dbReference type="Proteomes" id="UP000557307"/>
    </source>
</evidence>